<feature type="domain" description="Peptidase M16 C-terminal" evidence="3">
    <location>
        <begin position="195"/>
        <end position="320"/>
    </location>
</feature>
<proteinExistence type="predicted"/>
<feature type="compositionally biased region" description="Acidic residues" evidence="1">
    <location>
        <begin position="1017"/>
        <end position="1035"/>
    </location>
</feature>
<reference evidence="4 5" key="1">
    <citation type="submission" date="2020-07" db="EMBL/GenBank/DDBJ databases">
        <title>The yeast mating-type switching endonuclease HO is a domesticated member of an unorthodox homing genetic element family.</title>
        <authorList>
            <person name="Coughlan A.Y."/>
            <person name="Lombardi L."/>
            <person name="Braun-Galleani S."/>
            <person name="Martos A.R."/>
            <person name="Galeote V."/>
            <person name="Bigey F."/>
            <person name="Dequin S."/>
            <person name="Byrne K.P."/>
            <person name="Wolfe K.H."/>
        </authorList>
    </citation>
    <scope>NUCLEOTIDE SEQUENCE [LARGE SCALE GENOMIC DNA]</scope>
    <source>
        <strain evidence="4 5">NRRL Y-6702</strain>
    </source>
</reference>
<dbReference type="GeneID" id="59238809"/>
<dbReference type="InterPro" id="IPR007863">
    <property type="entry name" value="Peptidase_M16_C"/>
</dbReference>
<accession>A0A7H9B9F2</accession>
<organism evidence="4 5">
    <name type="scientific">Zygotorulaspora mrakii</name>
    <name type="common">Zygosaccharomyces mrakii</name>
    <dbReference type="NCBI Taxonomy" id="42260"/>
    <lineage>
        <taxon>Eukaryota</taxon>
        <taxon>Fungi</taxon>
        <taxon>Dikarya</taxon>
        <taxon>Ascomycota</taxon>
        <taxon>Saccharomycotina</taxon>
        <taxon>Saccharomycetes</taxon>
        <taxon>Saccharomycetales</taxon>
        <taxon>Saccharomycetaceae</taxon>
        <taxon>Zygotorulaspora</taxon>
    </lineage>
</organism>
<name>A0A7H9B9F2_ZYGMR</name>
<dbReference type="EMBL" id="CP058611">
    <property type="protein sequence ID" value="QLG75006.1"/>
    <property type="molecule type" value="Genomic_DNA"/>
</dbReference>
<evidence type="ECO:0008006" key="6">
    <source>
        <dbReference type="Google" id="ProtNLM"/>
    </source>
</evidence>
<dbReference type="OrthoDB" id="4953at2759"/>
<dbReference type="AlphaFoldDB" id="A0A7H9B9F2"/>
<dbReference type="Proteomes" id="UP000509704">
    <property type="component" value="Chromosome 8"/>
</dbReference>
<feature type="compositionally biased region" description="Basic and acidic residues" evidence="1">
    <location>
        <begin position="1036"/>
        <end position="1047"/>
    </location>
</feature>
<evidence type="ECO:0000313" key="4">
    <source>
        <dbReference type="EMBL" id="QLG75006.1"/>
    </source>
</evidence>
<feature type="domain" description="Peptidase M16 N-terminal" evidence="2">
    <location>
        <begin position="53"/>
        <end position="134"/>
    </location>
</feature>
<evidence type="ECO:0000256" key="1">
    <source>
        <dbReference type="SAM" id="MobiDB-lite"/>
    </source>
</evidence>
<dbReference type="InterPro" id="IPR011249">
    <property type="entry name" value="Metalloenz_LuxS/M16"/>
</dbReference>
<dbReference type="PANTHER" id="PTHR43016:SF16">
    <property type="entry name" value="METALLOPROTEASE, PUTATIVE (AFU_ORTHOLOGUE AFUA_4G07610)-RELATED"/>
    <property type="match status" value="1"/>
</dbReference>
<evidence type="ECO:0000259" key="2">
    <source>
        <dbReference type="Pfam" id="PF00675"/>
    </source>
</evidence>
<dbReference type="SUPFAM" id="SSF63411">
    <property type="entry name" value="LuxS/MPP-like metallohydrolase"/>
    <property type="match status" value="3"/>
</dbReference>
<dbReference type="InterPro" id="IPR011765">
    <property type="entry name" value="Pept_M16_N"/>
</dbReference>
<sequence>MVLNKLISFQLDYAPQYTISKYISARTRLQLVHINHQSSPLVEGYFAVATECPTDSGVPHTLEHLLFMGSKNHPYKGLLDNAGNLCMSSTNAWTATDQTVYTLTSAGWEGFRKLFPVYLDHLLNPTLTDEACLTEVYHVDPIDLSDKGVVFSEMDAIESQSWFITALEKQRLLFPEGSGYRSETGGLTKNLRQLKSDEIRNFHKNVYSTANLCLVISGNVPEDDLLNIVQEWDDGLPSFELATRSRPFVDSKPSQIPSKLNKTIESKVEFPELDESQGELLFAWIGDPYELNQENLAVNLLLDYFTESALAPFSKELVEIEDPFANYVDYWADDFLRTIINVGIHGVPTEKLEVTKDKVLEILSNHEIDLKRMHQVIDNGKWSFIMRCEKSGGGTLSQAAITDFIYGNEDGSSLKTVLKDLNDFGTLMAWTKDDWNQLRNRLFVTNHPAIVVGYPSSDLYSRTNFEKENLVKERQKTYKEKDRADLRRALDRATALNDTPIPESILEQFLVNDPVKSVKFIETKGITAIDNFEWNDEDNDVSKNIIAHKPANFPLFLHLEHFPSQFVELHFLLNSRCIKDVALLPYYQIIRELFSLPMEDEDGNILPFEKVVSQLNTDAIEYNIETGLQGSVPDLIDFSILCKAENYKKAAVWIKHCLFDMKFDENRVKVLLENYLDSLVEKKREGESMLESLTCNNLYTERTVKKSTDTLFVEEILEEVLENIENGEYEKKVLPRLETIRSQLRTNFSKFHIVILGDGSKLGPDIYSPWNILIERLQDVPSKYEVKVPPVPRILSATSCLCKNPKERAYVITTPASESSYMNIFTSIPLNVDYKNPEYAAVSVACEYLQSVEGPFWRGIRGSGLAYGASMVRLAEANCWGFNVYRGADIVKCYQVAKEIVEQHASGELEIDEKSLKGAVSMIINRIATFEHSYAEAAIASYRDNFLLSRGPDFNKQHIERLAKVTVDDVRAILNKYLVNLFNCEKSAIFVSCHPSKLDTIQNFFESEGFTVEVEELQSDLEDDEENEIEEESEKENEKKNVEVETK</sequence>
<dbReference type="RefSeq" id="XP_037146731.1">
    <property type="nucleotide sequence ID" value="XM_037290836.1"/>
</dbReference>
<dbReference type="Pfam" id="PF00675">
    <property type="entry name" value="Peptidase_M16"/>
    <property type="match status" value="1"/>
</dbReference>
<dbReference type="Pfam" id="PF05193">
    <property type="entry name" value="Peptidase_M16_C"/>
    <property type="match status" value="1"/>
</dbReference>
<dbReference type="FunFam" id="3.30.830.10:FF:000031">
    <property type="entry name" value="Putative zinc metalloprotease"/>
    <property type="match status" value="1"/>
</dbReference>
<keyword evidence="5" id="KW-1185">Reference proteome</keyword>
<dbReference type="KEGG" id="zmk:HG535_0H03330"/>
<dbReference type="Gene3D" id="3.30.830.10">
    <property type="entry name" value="Metalloenzyme, LuxS/M16 peptidase-like"/>
    <property type="match status" value="4"/>
</dbReference>
<protein>
    <recommendedName>
        <fullName evidence="6">Mitochondrial presequence protease</fullName>
    </recommendedName>
</protein>
<evidence type="ECO:0000313" key="5">
    <source>
        <dbReference type="Proteomes" id="UP000509704"/>
    </source>
</evidence>
<feature type="region of interest" description="Disordered" evidence="1">
    <location>
        <begin position="1017"/>
        <end position="1047"/>
    </location>
</feature>
<dbReference type="FunFam" id="3.30.830.10:FF:000015">
    <property type="entry name" value="Putative zinc metalloprotease"/>
    <property type="match status" value="1"/>
</dbReference>
<gene>
    <name evidence="4" type="ORF">HG535_0H03330</name>
</gene>
<dbReference type="GO" id="GO:0046872">
    <property type="term" value="F:metal ion binding"/>
    <property type="evidence" value="ECO:0007669"/>
    <property type="project" value="InterPro"/>
</dbReference>
<dbReference type="PANTHER" id="PTHR43016">
    <property type="entry name" value="PRESEQUENCE PROTEASE"/>
    <property type="match status" value="1"/>
</dbReference>
<evidence type="ECO:0000259" key="3">
    <source>
        <dbReference type="Pfam" id="PF05193"/>
    </source>
</evidence>